<dbReference type="PANTHER" id="PTHR43441:SF5">
    <property type="entry name" value="FAMILY ACETYLTRANSFERASE, PUTATIVE-RELATED"/>
    <property type="match status" value="1"/>
</dbReference>
<name>A0AAD7XBT6_9APHY</name>
<feature type="domain" description="N-acetyltransferase" evidence="1">
    <location>
        <begin position="43"/>
        <end position="199"/>
    </location>
</feature>
<dbReference type="EMBL" id="JAPEVG010000128">
    <property type="protein sequence ID" value="KAJ8481836.1"/>
    <property type="molecule type" value="Genomic_DNA"/>
</dbReference>
<comment type="caution">
    <text evidence="2">The sequence shown here is derived from an EMBL/GenBank/DDBJ whole genome shotgun (WGS) entry which is preliminary data.</text>
</comment>
<dbReference type="Proteomes" id="UP001215151">
    <property type="component" value="Unassembled WGS sequence"/>
</dbReference>
<evidence type="ECO:0000313" key="2">
    <source>
        <dbReference type="EMBL" id="KAJ8481836.1"/>
    </source>
</evidence>
<dbReference type="AlphaFoldDB" id="A0AAD7XBT6"/>
<keyword evidence="3" id="KW-1185">Reference proteome</keyword>
<organism evidence="2 3">
    <name type="scientific">Trametes cubensis</name>
    <dbReference type="NCBI Taxonomy" id="1111947"/>
    <lineage>
        <taxon>Eukaryota</taxon>
        <taxon>Fungi</taxon>
        <taxon>Dikarya</taxon>
        <taxon>Basidiomycota</taxon>
        <taxon>Agaricomycotina</taxon>
        <taxon>Agaricomycetes</taxon>
        <taxon>Polyporales</taxon>
        <taxon>Polyporaceae</taxon>
        <taxon>Trametes</taxon>
    </lineage>
</organism>
<dbReference type="InterPro" id="IPR000182">
    <property type="entry name" value="GNAT_dom"/>
</dbReference>
<accession>A0AAD7XBT6</accession>
<dbReference type="InterPro" id="IPR051908">
    <property type="entry name" value="Ribosomal_N-acetyltransferase"/>
</dbReference>
<dbReference type="Pfam" id="PF13302">
    <property type="entry name" value="Acetyltransf_3"/>
    <property type="match status" value="1"/>
</dbReference>
<dbReference type="PANTHER" id="PTHR43441">
    <property type="entry name" value="RIBOSOMAL-PROTEIN-SERINE ACETYLTRANSFERASE"/>
    <property type="match status" value="1"/>
</dbReference>
<dbReference type="GO" id="GO:0008999">
    <property type="term" value="F:protein-N-terminal-alanine acetyltransferase activity"/>
    <property type="evidence" value="ECO:0007669"/>
    <property type="project" value="TreeGrafter"/>
</dbReference>
<dbReference type="Gene3D" id="3.40.630.30">
    <property type="match status" value="1"/>
</dbReference>
<proteinExistence type="predicted"/>
<reference evidence="2" key="1">
    <citation type="submission" date="2022-11" db="EMBL/GenBank/DDBJ databases">
        <title>Genome Sequence of Cubamyces cubensis.</title>
        <authorList>
            <person name="Buettner E."/>
        </authorList>
    </citation>
    <scope>NUCLEOTIDE SEQUENCE</scope>
    <source>
        <strain evidence="2">MPL-01</strain>
    </source>
</reference>
<gene>
    <name evidence="2" type="ORF">ONZ51_g5763</name>
</gene>
<protein>
    <recommendedName>
        <fullName evidence="1">N-acetyltransferase domain-containing protein</fullName>
    </recommendedName>
</protein>
<sequence length="261" mass="29419">MVYVNNYVPPSEPVLSESEIYGPTPYDINFAYPVYEETLQNARTKLVPFIPSVHAETYWNHVGPDPATFRYYPFIFKTLHEYLTWLELRIRRDPYSILFAVIDKTRPDAKHPDWEGSLASVIGMFNTSAPNLATEAAYVVVFPEFRGTHIAKDMVGLLLRYLLQLPGASPPGIGFRRVKWSAHPRNAASIGLAERMGLKREGTNRWVWVLPDELAKEGTPGRIGDAFSGKTGRDSTVLALCWDDWEGGCKERVQDILGGSK</sequence>
<dbReference type="InterPro" id="IPR016181">
    <property type="entry name" value="Acyl_CoA_acyltransferase"/>
</dbReference>
<dbReference type="GO" id="GO:1990189">
    <property type="term" value="F:protein N-terminal-serine acetyltransferase activity"/>
    <property type="evidence" value="ECO:0007669"/>
    <property type="project" value="TreeGrafter"/>
</dbReference>
<evidence type="ECO:0000313" key="3">
    <source>
        <dbReference type="Proteomes" id="UP001215151"/>
    </source>
</evidence>
<evidence type="ECO:0000259" key="1">
    <source>
        <dbReference type="Pfam" id="PF13302"/>
    </source>
</evidence>
<dbReference type="SUPFAM" id="SSF55729">
    <property type="entry name" value="Acyl-CoA N-acyltransferases (Nat)"/>
    <property type="match status" value="1"/>
</dbReference>